<name>A0ACB8QGD8_9AGAM</name>
<proteinExistence type="predicted"/>
<dbReference type="Proteomes" id="UP000814128">
    <property type="component" value="Unassembled WGS sequence"/>
</dbReference>
<keyword evidence="1" id="KW-0378">Hydrolase</keyword>
<reference evidence="1" key="1">
    <citation type="submission" date="2021-02" db="EMBL/GenBank/DDBJ databases">
        <authorList>
            <consortium name="DOE Joint Genome Institute"/>
            <person name="Ahrendt S."/>
            <person name="Looney B.P."/>
            <person name="Miyauchi S."/>
            <person name="Morin E."/>
            <person name="Drula E."/>
            <person name="Courty P.E."/>
            <person name="Chicoki N."/>
            <person name="Fauchery L."/>
            <person name="Kohler A."/>
            <person name="Kuo A."/>
            <person name="Labutti K."/>
            <person name="Pangilinan J."/>
            <person name="Lipzen A."/>
            <person name="Riley R."/>
            <person name="Andreopoulos W."/>
            <person name="He G."/>
            <person name="Johnson J."/>
            <person name="Barry K.W."/>
            <person name="Grigoriev I.V."/>
            <person name="Nagy L."/>
            <person name="Hibbett D."/>
            <person name="Henrissat B."/>
            <person name="Matheny P.B."/>
            <person name="Labbe J."/>
            <person name="Martin F."/>
        </authorList>
    </citation>
    <scope>NUCLEOTIDE SEQUENCE</scope>
    <source>
        <strain evidence="1">EC-137</strain>
    </source>
</reference>
<reference evidence="1" key="2">
    <citation type="journal article" date="2022" name="New Phytol.">
        <title>Evolutionary transition to the ectomycorrhizal habit in the genomes of a hyperdiverse lineage of mushroom-forming fungi.</title>
        <authorList>
            <person name="Looney B."/>
            <person name="Miyauchi S."/>
            <person name="Morin E."/>
            <person name="Drula E."/>
            <person name="Courty P.E."/>
            <person name="Kohler A."/>
            <person name="Kuo A."/>
            <person name="LaButti K."/>
            <person name="Pangilinan J."/>
            <person name="Lipzen A."/>
            <person name="Riley R."/>
            <person name="Andreopoulos W."/>
            <person name="He G."/>
            <person name="Johnson J."/>
            <person name="Nolan M."/>
            <person name="Tritt A."/>
            <person name="Barry K.W."/>
            <person name="Grigoriev I.V."/>
            <person name="Nagy L.G."/>
            <person name="Hibbett D."/>
            <person name="Henrissat B."/>
            <person name="Matheny P.B."/>
            <person name="Labbe J."/>
            <person name="Martin F.M."/>
        </authorList>
    </citation>
    <scope>NUCLEOTIDE SEQUENCE</scope>
    <source>
        <strain evidence="1">EC-137</strain>
    </source>
</reference>
<keyword evidence="2" id="KW-1185">Reference proteome</keyword>
<evidence type="ECO:0000313" key="2">
    <source>
        <dbReference type="Proteomes" id="UP000814128"/>
    </source>
</evidence>
<protein>
    <submittedName>
        <fullName evidence="1">Glycoside hydrolase</fullName>
    </submittedName>
</protein>
<evidence type="ECO:0000313" key="1">
    <source>
        <dbReference type="EMBL" id="KAI0030732.1"/>
    </source>
</evidence>
<dbReference type="EMBL" id="MU273608">
    <property type="protein sequence ID" value="KAI0030732.1"/>
    <property type="molecule type" value="Genomic_DNA"/>
</dbReference>
<gene>
    <name evidence="1" type="ORF">K488DRAFT_87504</name>
</gene>
<organism evidence="1 2">
    <name type="scientific">Vararia minispora EC-137</name>
    <dbReference type="NCBI Taxonomy" id="1314806"/>
    <lineage>
        <taxon>Eukaryota</taxon>
        <taxon>Fungi</taxon>
        <taxon>Dikarya</taxon>
        <taxon>Basidiomycota</taxon>
        <taxon>Agaricomycotina</taxon>
        <taxon>Agaricomycetes</taxon>
        <taxon>Russulales</taxon>
        <taxon>Lachnocladiaceae</taxon>
        <taxon>Vararia</taxon>
    </lineage>
</organism>
<comment type="caution">
    <text evidence="1">The sequence shown here is derived from an EMBL/GenBank/DDBJ whole genome shotgun (WGS) entry which is preliminary data.</text>
</comment>
<accession>A0ACB8QGD8</accession>
<sequence>MAYDSTNLSNALKRQIGQHFVLGFHGHDVSPDIETLIRDYHLGNVILMKRNVFNAEQVHTLVKKLQMIANDSGHEQPLMIGTDQENGLVSAYSLAGDANAAGTQLPGAMALAATGSTKLAEEIYGASAKELRLVGVNWTYAPIADVNSDPRNPVIGVRSFGDDPETVSQFVLAATRATTNAGVAPSLKHFPGHGDTHIDSHLALPVIMKDLKSLRETELVSFASASQSPSIMTGHMALPLLTGTDEPASLSRVATYGLVREQLNYDGVVVTDCLEMSAVAARKGGVPRGAVDALRAGADIVMICHTYAWHVSAIEATYAAVAAGEIDLKELLESGKRIAALKSKFAGTWEEVLDRPFPLDDWVALKASHLKLSEHAYAASTALLQDPAGLLPIRNPKTALLLTPIPESVNLAIDDADGVLRTEDGRLRNTAGPSYLAMAAAVRARCPGAQHIVCSPGIAVDEESVRSAEVVMFVTRNADKAGWQLEHLRSVARLRGGMQNRIIVVQSCTPYDLLGLEKGDELLGATVLATFEFTESALTTAVAVLFGERQAVGTVPVCSGKVIP</sequence>